<gene>
    <name evidence="1" type="ORF">TNCV_4072831</name>
</gene>
<dbReference type="Proteomes" id="UP000887159">
    <property type="component" value="Unassembled WGS sequence"/>
</dbReference>
<evidence type="ECO:0000313" key="2">
    <source>
        <dbReference type="Proteomes" id="UP000887159"/>
    </source>
</evidence>
<name>A0A8X7BG17_TRICX</name>
<protein>
    <submittedName>
        <fullName evidence="1">Uncharacterized protein</fullName>
    </submittedName>
</protein>
<keyword evidence="2" id="KW-1185">Reference proteome</keyword>
<comment type="caution">
    <text evidence="1">The sequence shown here is derived from an EMBL/GenBank/DDBJ whole genome shotgun (WGS) entry which is preliminary data.</text>
</comment>
<proteinExistence type="predicted"/>
<evidence type="ECO:0000313" key="1">
    <source>
        <dbReference type="EMBL" id="GFY29970.1"/>
    </source>
</evidence>
<dbReference type="AlphaFoldDB" id="A0A8X7BG17"/>
<dbReference type="EMBL" id="BMAU01021390">
    <property type="protein sequence ID" value="GFY29970.1"/>
    <property type="molecule type" value="Genomic_DNA"/>
</dbReference>
<reference evidence="1" key="1">
    <citation type="submission" date="2020-08" db="EMBL/GenBank/DDBJ databases">
        <title>Multicomponent nature underlies the extraordinary mechanical properties of spider dragline silk.</title>
        <authorList>
            <person name="Kono N."/>
            <person name="Nakamura H."/>
            <person name="Mori M."/>
            <person name="Yoshida Y."/>
            <person name="Ohtoshi R."/>
            <person name="Malay A.D."/>
            <person name="Moran D.A.P."/>
            <person name="Tomita M."/>
            <person name="Numata K."/>
            <person name="Arakawa K."/>
        </authorList>
    </citation>
    <scope>NUCLEOTIDE SEQUENCE</scope>
</reference>
<accession>A0A8X7BG17</accession>
<organism evidence="1 2">
    <name type="scientific">Trichonephila clavipes</name>
    <name type="common">Golden silk orbweaver</name>
    <name type="synonym">Nephila clavipes</name>
    <dbReference type="NCBI Taxonomy" id="2585209"/>
    <lineage>
        <taxon>Eukaryota</taxon>
        <taxon>Metazoa</taxon>
        <taxon>Ecdysozoa</taxon>
        <taxon>Arthropoda</taxon>
        <taxon>Chelicerata</taxon>
        <taxon>Arachnida</taxon>
        <taxon>Araneae</taxon>
        <taxon>Araneomorphae</taxon>
        <taxon>Entelegynae</taxon>
        <taxon>Araneoidea</taxon>
        <taxon>Nephilidae</taxon>
        <taxon>Trichonephila</taxon>
    </lineage>
</organism>
<sequence>MKKQTSVLMVFITNFTESVTEKLATVGGQEQQRNQIQHRQLSVSITFNGNNKRLRGSHQGRLTYVRNAAFEVGKKIRFGFYTLSGSSCRHWSTKRDGVSSRDLRGSPVWSRVRLQRKFRSLITYF</sequence>